<dbReference type="GO" id="GO:0005634">
    <property type="term" value="C:nucleus"/>
    <property type="evidence" value="ECO:0000318"/>
    <property type="project" value="GO_Central"/>
</dbReference>
<dbReference type="PhylomeDB" id="B3RRM0"/>
<keyword evidence="9 10" id="KW-0539">Nucleus</keyword>
<dbReference type="EC" id="2.7.4.3" evidence="10"/>
<dbReference type="AlphaFoldDB" id="B3RRM0"/>
<protein>
    <recommendedName>
        <fullName evidence="10">Adenylate kinase isoenzyme 6 homolog</fullName>
        <shortName evidence="10">AK6</shortName>
        <ecNumber evidence="10">2.7.4.3</ecNumber>
    </recommendedName>
    <alternativeName>
        <fullName evidence="10">Dual activity adenylate kinase/ATPase</fullName>
        <shortName evidence="10">AK/ATPase</shortName>
    </alternativeName>
</protein>
<evidence type="ECO:0000256" key="11">
    <source>
        <dbReference type="SAM" id="MobiDB-lite"/>
    </source>
</evidence>
<dbReference type="OrthoDB" id="10251185at2759"/>
<reference evidence="12 13" key="1">
    <citation type="journal article" date="2008" name="Nature">
        <title>The Trichoplax genome and the nature of placozoans.</title>
        <authorList>
            <person name="Srivastava M."/>
            <person name="Begovic E."/>
            <person name="Chapman J."/>
            <person name="Putnam N.H."/>
            <person name="Hellsten U."/>
            <person name="Kawashima T."/>
            <person name="Kuo A."/>
            <person name="Mitros T."/>
            <person name="Salamov A."/>
            <person name="Carpenter M.L."/>
            <person name="Signorovitch A.Y."/>
            <person name="Moreno M.A."/>
            <person name="Kamm K."/>
            <person name="Grimwood J."/>
            <person name="Schmutz J."/>
            <person name="Shapiro H."/>
            <person name="Grigoriev I.V."/>
            <person name="Buss L.W."/>
            <person name="Schierwater B."/>
            <person name="Dellaporta S.L."/>
            <person name="Rokhsar D.S."/>
        </authorList>
    </citation>
    <scope>NUCLEOTIDE SEQUENCE [LARGE SCALE GENOMIC DNA]</scope>
    <source>
        <strain evidence="12 13">Grell-BS-1999</strain>
    </source>
</reference>
<feature type="region of interest" description="Disordered" evidence="11">
    <location>
        <begin position="1"/>
        <end position="21"/>
    </location>
</feature>
<keyword evidence="7 10" id="KW-0418">Kinase</keyword>
<feature type="region of interest" description="NMPbind" evidence="10">
    <location>
        <begin position="40"/>
        <end position="63"/>
    </location>
</feature>
<comment type="catalytic activity">
    <reaction evidence="1 10">
        <text>AMP + ATP = 2 ADP</text>
        <dbReference type="Rhea" id="RHEA:12973"/>
        <dbReference type="ChEBI" id="CHEBI:30616"/>
        <dbReference type="ChEBI" id="CHEBI:456215"/>
        <dbReference type="ChEBI" id="CHEBI:456216"/>
        <dbReference type="EC" id="2.7.4.3"/>
    </reaction>
</comment>
<keyword evidence="3 10" id="KW-0690">Ribosome biogenesis</keyword>
<dbReference type="eggNOG" id="KOG3347">
    <property type="taxonomic scope" value="Eukaryota"/>
</dbReference>
<evidence type="ECO:0000313" key="12">
    <source>
        <dbReference type="EMBL" id="EDV26894.1"/>
    </source>
</evidence>
<evidence type="ECO:0000256" key="3">
    <source>
        <dbReference type="ARBA" id="ARBA00022517"/>
    </source>
</evidence>
<comment type="subunit">
    <text evidence="10">Monomer and homodimer. Interacts with small ribosomal subunit protein uS11. Not a structural component of 43S pre-ribosomes, but transiently interacts with them by binding to uS11.</text>
</comment>
<dbReference type="Gene3D" id="3.40.50.300">
    <property type="entry name" value="P-loop containing nucleotide triphosphate hydrolases"/>
    <property type="match status" value="1"/>
</dbReference>
<dbReference type="PANTHER" id="PTHR12595">
    <property type="entry name" value="POS9-ACTIVATING FACTOR FAP7-RELATED"/>
    <property type="match status" value="1"/>
</dbReference>
<evidence type="ECO:0000256" key="5">
    <source>
        <dbReference type="ARBA" id="ARBA00022679"/>
    </source>
</evidence>
<feature type="binding site" evidence="10">
    <location>
        <position position="25"/>
    </location>
    <ligand>
        <name>ATP</name>
        <dbReference type="ChEBI" id="CHEBI:30616"/>
    </ligand>
</feature>
<gene>
    <name evidence="12" type="ORF">TRIADDRAFT_22704</name>
</gene>
<feature type="binding site" evidence="10">
    <location>
        <position position="22"/>
    </location>
    <ligand>
        <name>ATP</name>
        <dbReference type="ChEBI" id="CHEBI:30616"/>
    </ligand>
</feature>
<evidence type="ECO:0000256" key="10">
    <source>
        <dbReference type="HAMAP-Rule" id="MF_03173"/>
    </source>
</evidence>
<dbReference type="EMBL" id="DS985243">
    <property type="protein sequence ID" value="EDV26894.1"/>
    <property type="molecule type" value="Genomic_DNA"/>
</dbReference>
<keyword evidence="13" id="KW-1185">Reference proteome</keyword>
<evidence type="ECO:0000256" key="2">
    <source>
        <dbReference type="ARBA" id="ARBA00022490"/>
    </source>
</evidence>
<feature type="binding site" evidence="10">
    <location>
        <position position="116"/>
    </location>
    <ligand>
        <name>ATP</name>
        <dbReference type="ChEBI" id="CHEBI:30616"/>
    </ligand>
</feature>
<evidence type="ECO:0000256" key="1">
    <source>
        <dbReference type="ARBA" id="ARBA00000582"/>
    </source>
</evidence>
<keyword evidence="4 10" id="KW-0698">rRNA processing</keyword>
<dbReference type="CTD" id="6751585"/>
<dbReference type="InterPro" id="IPR027417">
    <property type="entry name" value="P-loop_NTPase"/>
</dbReference>
<dbReference type="Pfam" id="PF13238">
    <property type="entry name" value="AAA_18"/>
    <property type="match status" value="1"/>
</dbReference>
<evidence type="ECO:0000256" key="8">
    <source>
        <dbReference type="ARBA" id="ARBA00022840"/>
    </source>
</evidence>
<feature type="binding site" evidence="10">
    <location>
        <position position="24"/>
    </location>
    <ligand>
        <name>ATP</name>
        <dbReference type="ChEBI" id="CHEBI:30616"/>
    </ligand>
</feature>
<dbReference type="HAMAP" id="MF_00039">
    <property type="entry name" value="Adenylate_kinase_AK6"/>
    <property type="match status" value="1"/>
</dbReference>
<comment type="function">
    <text evidence="10">Broad-specificity nucleoside monophosphate (NMP) kinase that catalyzes the reversible transfer of the terminal phosphate group between nucleoside triphosphates and monophosphates. Has also ATPase activity. Involved in the late cytoplasmic maturation steps of the 40S ribosomal particles, specifically 18S rRNA maturation. While NMP activity is not required for ribosome maturation, ATPase activity is. Associates transiently with small ribosomal subunit protein uS11. ATP hydrolysis breaks the interaction with uS11. May temporarily remove uS11 from the ribosome to enable a conformational change of the ribosomal RNA that is needed for the final maturation step of the small ribosomal subunit. Its NMP activity may have a role in nuclear energy homeostasis.</text>
</comment>
<dbReference type="GeneID" id="6751585"/>
<dbReference type="SUPFAM" id="SSF52540">
    <property type="entry name" value="P-loop containing nucleoside triphosphate hydrolases"/>
    <property type="match status" value="1"/>
</dbReference>
<comment type="caution">
    <text evidence="10">Lacks conserved residue(s) required for the propagation of feature annotation.</text>
</comment>
<dbReference type="OMA" id="QCEIFGT"/>
<comment type="subcellular location">
    <subcellularLocation>
        <location evidence="10">Cytoplasm</location>
    </subcellularLocation>
    <subcellularLocation>
        <location evidence="10">Nucleus</location>
    </subcellularLocation>
</comment>
<evidence type="ECO:0000256" key="6">
    <source>
        <dbReference type="ARBA" id="ARBA00022741"/>
    </source>
</evidence>
<dbReference type="InterPro" id="IPR020618">
    <property type="entry name" value="Adenyl_kinase_AK6"/>
</dbReference>
<comment type="catalytic activity">
    <reaction evidence="10">
        <text>ATP + H2O = ADP + phosphate + H(+)</text>
        <dbReference type="Rhea" id="RHEA:13065"/>
        <dbReference type="ChEBI" id="CHEBI:15377"/>
        <dbReference type="ChEBI" id="CHEBI:15378"/>
        <dbReference type="ChEBI" id="CHEBI:30616"/>
        <dbReference type="ChEBI" id="CHEBI:43474"/>
        <dbReference type="ChEBI" id="CHEBI:456216"/>
    </reaction>
</comment>
<evidence type="ECO:0000256" key="7">
    <source>
        <dbReference type="ARBA" id="ARBA00022777"/>
    </source>
</evidence>
<organism evidence="12 13">
    <name type="scientific">Trichoplax adhaerens</name>
    <name type="common">Trichoplax reptans</name>
    <dbReference type="NCBI Taxonomy" id="10228"/>
    <lineage>
        <taxon>Eukaryota</taxon>
        <taxon>Metazoa</taxon>
        <taxon>Placozoa</taxon>
        <taxon>Uniplacotomia</taxon>
        <taxon>Trichoplacea</taxon>
        <taxon>Trichoplacidae</taxon>
        <taxon>Trichoplax</taxon>
    </lineage>
</organism>
<dbReference type="STRING" id="10228.B3RRM0"/>
<dbReference type="FunFam" id="3.40.50.300:FF:000372">
    <property type="entry name" value="Adenylate kinase isoenzyme 6 homolog"/>
    <property type="match status" value="1"/>
</dbReference>
<dbReference type="RefSeq" id="XP_002110890.1">
    <property type="nucleotide sequence ID" value="XM_002110854.1"/>
</dbReference>
<feature type="binding site" evidence="10">
    <location>
        <position position="23"/>
    </location>
    <ligand>
        <name>ATP</name>
        <dbReference type="ChEBI" id="CHEBI:30616"/>
    </ligand>
</feature>
<dbReference type="PANTHER" id="PTHR12595:SF0">
    <property type="entry name" value="ADENYLATE KINASE ISOENZYME 6"/>
    <property type="match status" value="1"/>
</dbReference>
<dbReference type="GO" id="GO:0006364">
    <property type="term" value="P:rRNA processing"/>
    <property type="evidence" value="ECO:0007669"/>
    <property type="project" value="UniProtKB-KW"/>
</dbReference>
<evidence type="ECO:0000313" key="13">
    <source>
        <dbReference type="Proteomes" id="UP000009022"/>
    </source>
</evidence>
<keyword evidence="5 10" id="KW-0808">Transferase</keyword>
<dbReference type="GO" id="GO:0016887">
    <property type="term" value="F:ATP hydrolysis activity"/>
    <property type="evidence" value="ECO:0007669"/>
    <property type="project" value="UniProtKB-UniRule"/>
</dbReference>
<sequence length="178" mass="20596">MSSATSRRQKPNILIAGTPGTGKTTISKQLEEMTQFNHIEVGEFAKKNNLLESWDAKYNCHIIDEDKVVDKLEQVVPAGGYIIDYHGCDFFPERWFDAVFVLKTDNTILYDRLLARGYDEAKIRENVECEIFQEIVCEAQDSYREDVVMELQNDSLKDIESNVNHIRQWIDSWTGVKK</sequence>
<dbReference type="InParanoid" id="B3RRM0"/>
<keyword evidence="8 10" id="KW-0067">ATP-binding</keyword>
<dbReference type="GO" id="GO:0004017">
    <property type="term" value="F:AMP kinase activity"/>
    <property type="evidence" value="ECO:0000318"/>
    <property type="project" value="GO_Central"/>
</dbReference>
<dbReference type="KEGG" id="tad:TRIADDRAFT_22704"/>
<evidence type="ECO:0000256" key="9">
    <source>
        <dbReference type="ARBA" id="ARBA00023242"/>
    </source>
</evidence>
<dbReference type="HOGENOM" id="CLU_079096_3_1_1"/>
<accession>B3RRM0</accession>
<dbReference type="Proteomes" id="UP000009022">
    <property type="component" value="Unassembled WGS sequence"/>
</dbReference>
<feature type="region of interest" description="LID" evidence="10">
    <location>
        <begin position="115"/>
        <end position="125"/>
    </location>
</feature>
<evidence type="ECO:0000256" key="4">
    <source>
        <dbReference type="ARBA" id="ARBA00022552"/>
    </source>
</evidence>
<dbReference type="GO" id="GO:0005737">
    <property type="term" value="C:cytoplasm"/>
    <property type="evidence" value="ECO:0000318"/>
    <property type="project" value="GO_Central"/>
</dbReference>
<dbReference type="FunCoup" id="B3RRM0">
    <property type="interactions" value="1184"/>
</dbReference>
<name>B3RRM0_TRIAD</name>
<dbReference type="GO" id="GO:0042274">
    <property type="term" value="P:ribosomal small subunit biogenesis"/>
    <property type="evidence" value="ECO:0007669"/>
    <property type="project" value="UniProtKB-UniRule"/>
</dbReference>
<keyword evidence="6 10" id="KW-0547">Nucleotide-binding</keyword>
<dbReference type="GO" id="GO:0005524">
    <property type="term" value="F:ATP binding"/>
    <property type="evidence" value="ECO:0000318"/>
    <property type="project" value="GO_Central"/>
</dbReference>
<feature type="binding site" evidence="10">
    <location>
        <position position="20"/>
    </location>
    <ligand>
        <name>ATP</name>
        <dbReference type="ChEBI" id="CHEBI:30616"/>
    </ligand>
</feature>
<proteinExistence type="inferred from homology"/>
<comment type="similarity">
    <text evidence="10">Belongs to the adenylate kinase family. AK6 subfamily.</text>
</comment>
<keyword evidence="2 10" id="KW-0963">Cytoplasm</keyword>